<name>A0A917T5T1_9ACTN</name>
<keyword evidence="5" id="KW-1185">Reference proteome</keyword>
<evidence type="ECO:0000256" key="1">
    <source>
        <dbReference type="ARBA" id="ARBA00022741"/>
    </source>
</evidence>
<comment type="caution">
    <text evidence="4">The sequence shown here is derived from an EMBL/GenBank/DDBJ whole genome shotgun (WGS) entry which is preliminary data.</text>
</comment>
<proteinExistence type="predicted"/>
<dbReference type="Pfam" id="PF00005">
    <property type="entry name" value="ABC_tran"/>
    <property type="match status" value="1"/>
</dbReference>
<reference evidence="4" key="1">
    <citation type="journal article" date="2014" name="Int. J. Syst. Evol. Microbiol.">
        <title>Complete genome sequence of Corynebacterium casei LMG S-19264T (=DSM 44701T), isolated from a smear-ripened cheese.</title>
        <authorList>
            <consortium name="US DOE Joint Genome Institute (JGI-PGF)"/>
            <person name="Walter F."/>
            <person name="Albersmeier A."/>
            <person name="Kalinowski J."/>
            <person name="Ruckert C."/>
        </authorList>
    </citation>
    <scope>NUCLEOTIDE SEQUENCE</scope>
    <source>
        <strain evidence="4">CGMCC 4.7308</strain>
    </source>
</reference>
<dbReference type="CDD" id="cd03216">
    <property type="entry name" value="ABC_Carb_Monos_I"/>
    <property type="match status" value="1"/>
</dbReference>
<dbReference type="PANTHER" id="PTHR43790">
    <property type="entry name" value="CARBOHYDRATE TRANSPORT ATP-BINDING PROTEIN MG119-RELATED"/>
    <property type="match status" value="1"/>
</dbReference>
<dbReference type="Gene3D" id="3.40.50.300">
    <property type="entry name" value="P-loop containing nucleotide triphosphate hydrolases"/>
    <property type="match status" value="1"/>
</dbReference>
<dbReference type="Proteomes" id="UP000655208">
    <property type="component" value="Unassembled WGS sequence"/>
</dbReference>
<accession>A0A917T5T1</accession>
<dbReference type="PROSITE" id="PS50893">
    <property type="entry name" value="ABC_TRANSPORTER_2"/>
    <property type="match status" value="1"/>
</dbReference>
<evidence type="ECO:0000256" key="2">
    <source>
        <dbReference type="ARBA" id="ARBA00022840"/>
    </source>
</evidence>
<keyword evidence="2 4" id="KW-0067">ATP-binding</keyword>
<dbReference type="SUPFAM" id="SSF52540">
    <property type="entry name" value="P-loop containing nucleoside triphosphate hydrolases"/>
    <property type="match status" value="1"/>
</dbReference>
<evidence type="ECO:0000259" key="3">
    <source>
        <dbReference type="PROSITE" id="PS50893"/>
    </source>
</evidence>
<dbReference type="EMBL" id="BMNA01000008">
    <property type="protein sequence ID" value="GGM10819.1"/>
    <property type="molecule type" value="Genomic_DNA"/>
</dbReference>
<dbReference type="GO" id="GO:0005524">
    <property type="term" value="F:ATP binding"/>
    <property type="evidence" value="ECO:0007669"/>
    <property type="project" value="UniProtKB-KW"/>
</dbReference>
<dbReference type="SMART" id="SM00382">
    <property type="entry name" value="AAA"/>
    <property type="match status" value="1"/>
</dbReference>
<dbReference type="InterPro" id="IPR003593">
    <property type="entry name" value="AAA+_ATPase"/>
</dbReference>
<evidence type="ECO:0000313" key="4">
    <source>
        <dbReference type="EMBL" id="GGM10819.1"/>
    </source>
</evidence>
<protein>
    <submittedName>
        <fullName evidence="4">ABC transporter ATP-binding protein</fullName>
    </submittedName>
</protein>
<dbReference type="AlphaFoldDB" id="A0A917T5T1"/>
<reference evidence="4" key="2">
    <citation type="submission" date="2020-09" db="EMBL/GenBank/DDBJ databases">
        <authorList>
            <person name="Sun Q."/>
            <person name="Zhou Y."/>
        </authorList>
    </citation>
    <scope>NUCLEOTIDE SEQUENCE</scope>
    <source>
        <strain evidence="4">CGMCC 4.7308</strain>
    </source>
</reference>
<dbReference type="InterPro" id="IPR003439">
    <property type="entry name" value="ABC_transporter-like_ATP-bd"/>
</dbReference>
<dbReference type="InterPro" id="IPR050107">
    <property type="entry name" value="ABC_carbohydrate_import_ATPase"/>
</dbReference>
<dbReference type="PANTHER" id="PTHR43790:SF8">
    <property type="entry name" value="SUGAR ABC TRANSPORTER ATP-BINDING PROTEIN"/>
    <property type="match status" value="1"/>
</dbReference>
<keyword evidence="1" id="KW-0547">Nucleotide-binding</keyword>
<sequence length="256" mass="27083">MTPILEARGLSRAFGHVQALDNSDFDVNAGEVVALIGDNGAGKSTMVKALSGNLQLDSGEILFEGKPVHMTSTQQVAAMGIEVVYQDLALAPHLDPAENVFLGREIPAKGIAGWLGFMDNKQMRRKARASFDELGATVRSMTSPVGSMSGGQRQGIAIARAIAWASKVVFLDEPTAALGVVQTKNVLETIKKVRDRGVAVVLISHSMPAVLEVADRVQVMRLGRRIATYTAADTSVEQLVGAMTGALEVSDGRDAA</sequence>
<evidence type="ECO:0000313" key="5">
    <source>
        <dbReference type="Proteomes" id="UP000655208"/>
    </source>
</evidence>
<dbReference type="InterPro" id="IPR027417">
    <property type="entry name" value="P-loop_NTPase"/>
</dbReference>
<dbReference type="GO" id="GO:0016887">
    <property type="term" value="F:ATP hydrolysis activity"/>
    <property type="evidence" value="ECO:0007669"/>
    <property type="project" value="InterPro"/>
</dbReference>
<organism evidence="4 5">
    <name type="scientific">Nakamurella endophytica</name>
    <dbReference type="NCBI Taxonomy" id="1748367"/>
    <lineage>
        <taxon>Bacteria</taxon>
        <taxon>Bacillati</taxon>
        <taxon>Actinomycetota</taxon>
        <taxon>Actinomycetes</taxon>
        <taxon>Nakamurellales</taxon>
        <taxon>Nakamurellaceae</taxon>
        <taxon>Nakamurella</taxon>
    </lineage>
</organism>
<feature type="domain" description="ABC transporter" evidence="3">
    <location>
        <begin position="5"/>
        <end position="247"/>
    </location>
</feature>
<dbReference type="RefSeq" id="WP_188943467.1">
    <property type="nucleotide sequence ID" value="NZ_BMNA01000008.1"/>
</dbReference>
<gene>
    <name evidence="4" type="ORF">GCM10011594_33450</name>
</gene>